<dbReference type="Proteomes" id="UP001155587">
    <property type="component" value="Unassembled WGS sequence"/>
</dbReference>
<evidence type="ECO:0000256" key="1">
    <source>
        <dbReference type="RuleBase" id="RU369079"/>
    </source>
</evidence>
<evidence type="ECO:0000259" key="3">
    <source>
        <dbReference type="Pfam" id="PF06808"/>
    </source>
</evidence>
<keyword evidence="2" id="KW-0812">Transmembrane</keyword>
<reference evidence="4" key="1">
    <citation type="submission" date="2022-02" db="EMBL/GenBank/DDBJ databases">
        <title>Vibrio sp. nov, a new bacterium isolated from seawater.</title>
        <authorList>
            <person name="Yuan Y."/>
        </authorList>
    </citation>
    <scope>NUCLEOTIDE SEQUENCE</scope>
    <source>
        <strain evidence="4">ZSDZ65</strain>
    </source>
</reference>
<accession>A0A9X3HXX9</accession>
<comment type="function">
    <text evidence="1">Part of the tripartite ATP-independent periplasmic (TRAP) transport system.</text>
</comment>
<feature type="transmembrane region" description="Helical" evidence="2">
    <location>
        <begin position="361"/>
        <end position="382"/>
    </location>
</feature>
<proteinExistence type="predicted"/>
<evidence type="ECO:0000256" key="2">
    <source>
        <dbReference type="SAM" id="Phobius"/>
    </source>
</evidence>
<feature type="transmembrane region" description="Helical" evidence="2">
    <location>
        <begin position="670"/>
        <end position="689"/>
    </location>
</feature>
<feature type="transmembrane region" description="Helical" evidence="2">
    <location>
        <begin position="147"/>
        <end position="164"/>
    </location>
</feature>
<feature type="transmembrane region" description="Helical" evidence="2">
    <location>
        <begin position="701"/>
        <end position="721"/>
    </location>
</feature>
<dbReference type="InterPro" id="IPR010656">
    <property type="entry name" value="DctM"/>
</dbReference>
<feature type="transmembrane region" description="Helical" evidence="2">
    <location>
        <begin position="388"/>
        <end position="408"/>
    </location>
</feature>
<dbReference type="NCBIfam" id="TIGR02123">
    <property type="entry name" value="TRAP_fused"/>
    <property type="match status" value="1"/>
</dbReference>
<feature type="transmembrane region" description="Helical" evidence="2">
    <location>
        <begin position="32"/>
        <end position="55"/>
    </location>
</feature>
<feature type="domain" description="TRAP C4-dicarboxylate transport system permease DctM subunit" evidence="3">
    <location>
        <begin position="135"/>
        <end position="667"/>
    </location>
</feature>
<comment type="subcellular location">
    <subcellularLocation>
        <location evidence="1">Cell inner membrane</location>
        <topology evidence="1">Multi-pass membrane protein</topology>
    </subcellularLocation>
</comment>
<dbReference type="EMBL" id="JAKRRY010000025">
    <property type="protein sequence ID" value="MCW8347723.1"/>
    <property type="molecule type" value="Genomic_DNA"/>
</dbReference>
<sequence length="859" mass="92362">MTQTSQPSQDVQEMVAQADTGARSPQGIPAKILWFVPLCWSLFQLWYASPLPFIFNFAVLNDTEARSIHLTFAIFLAFTAYPAMKSSPRDRIPAIDWVLALLGSFSAAYIFLFYTQLAERSGAPTTMDIVAAVTGMILLLEATRRALGPPLMVVAAVFLLYTFGGPYMPDVIAHKGASLNKAMSHLWLTTEGVFGVALGVSTSFVFLFVLFGAMLERAGAGAYFIKVAFSLLGHMRGGPAKAAVVASGLSGLVSGSSIANVVTTGTFTIPLMKRVGFPGTKAGAVEVAASTNGQLTPPIMGAAAFLMVEYVGISYVEVIKAALLPALISYIALIYIVHLEACKAGMTGLPRRHNPTLVQSLLSFTGTILGLCVISAAVYYGIGWTKGVFGDAATPIVGVALLASYIGLLRISARYAKEGVMEIDAELTEVPDPGPTIKSGLHFLLPIVVLVWCLTVERFSPGLSAFWATVFMIFILITQRPLIAIMSKSDDVAQQAKAGFVDLAESMVSGARNMIGIGVATAAAGIVVGVVTLTGIGLVMTDFVEFISGGSIILMLLFTAVISLILGMGLPTTANYIVVSTLMAPVIVTLGAAHGLIIPLIAVHLFVFYFGILADDTPPVGLAAFAAAAIAKSDPIRTGIQGFTYDIRTAILPFMFIFNTQLLLMGIDSWWHLALTVISSIIAMLIFSAATQGWWLTKNKWWETVLLLVLTFTFFRPGFWWDMVYPAKVVSPGIEIAQITKELNVGQSIELRVAGETFDGKAVEKTVRLPFDDRATTAEDRIASMGLMLTENDGKMIIDMVEFGSPAEASGLDFDWEIQSIIQDAERPMKEWMFVPALLILLAMAMNQKRRARREALSA</sequence>
<keyword evidence="1" id="KW-0997">Cell inner membrane</keyword>
<dbReference type="GO" id="GO:0005886">
    <property type="term" value="C:plasma membrane"/>
    <property type="evidence" value="ECO:0007669"/>
    <property type="project" value="UniProtKB-SubCell"/>
</dbReference>
<dbReference type="AlphaFoldDB" id="A0A9X3HXX9"/>
<dbReference type="GO" id="GO:0022857">
    <property type="term" value="F:transmembrane transporter activity"/>
    <property type="evidence" value="ECO:0007669"/>
    <property type="project" value="UniProtKB-UniRule"/>
</dbReference>
<gene>
    <name evidence="4" type="ORF">MD535_17100</name>
</gene>
<feature type="transmembrane region" description="Helical" evidence="2">
    <location>
        <begin position="608"/>
        <end position="631"/>
    </location>
</feature>
<dbReference type="PANTHER" id="PTHR43849">
    <property type="entry name" value="BLL3936 PROTEIN"/>
    <property type="match status" value="1"/>
</dbReference>
<feature type="transmembrane region" description="Helical" evidence="2">
    <location>
        <begin position="322"/>
        <end position="341"/>
    </location>
</feature>
<keyword evidence="1" id="KW-1003">Cell membrane</keyword>
<dbReference type="InterPro" id="IPR021814">
    <property type="entry name" value="DUF3394"/>
</dbReference>
<dbReference type="Pfam" id="PF11874">
    <property type="entry name" value="DUF3394"/>
    <property type="match status" value="1"/>
</dbReference>
<evidence type="ECO:0000313" key="4">
    <source>
        <dbReference type="EMBL" id="MCW8347723.1"/>
    </source>
</evidence>
<feature type="transmembrane region" description="Helical" evidence="2">
    <location>
        <begin position="643"/>
        <end position="664"/>
    </location>
</feature>
<dbReference type="Pfam" id="PF06808">
    <property type="entry name" value="DctM"/>
    <property type="match status" value="1"/>
</dbReference>
<dbReference type="PANTHER" id="PTHR43849:SF2">
    <property type="entry name" value="BLL3936 PROTEIN"/>
    <property type="match status" value="1"/>
</dbReference>
<name>A0A9X3HXX9_9VIBR</name>
<keyword evidence="5" id="KW-1185">Reference proteome</keyword>
<keyword evidence="1" id="KW-0813">Transport</keyword>
<feature type="transmembrane region" description="Helical" evidence="2">
    <location>
        <begin position="465"/>
        <end position="483"/>
    </location>
</feature>
<comment type="caution">
    <text evidence="4">The sequence shown here is derived from an EMBL/GenBank/DDBJ whole genome shotgun (WGS) entry which is preliminary data.</text>
</comment>
<dbReference type="InterPro" id="IPR011853">
    <property type="entry name" value="TRAP_DctM-Dct_fused"/>
</dbReference>
<evidence type="ECO:0000313" key="5">
    <source>
        <dbReference type="Proteomes" id="UP001155587"/>
    </source>
</evidence>
<dbReference type="RefSeq" id="WP_265676252.1">
    <property type="nucleotide sequence ID" value="NZ_JAKRRY010000025.1"/>
</dbReference>
<feature type="transmembrane region" description="Helical" evidence="2">
    <location>
        <begin position="96"/>
        <end position="115"/>
    </location>
</feature>
<keyword evidence="2" id="KW-1133">Transmembrane helix</keyword>
<feature type="transmembrane region" description="Helical" evidence="2">
    <location>
        <begin position="67"/>
        <end position="84"/>
    </location>
</feature>
<feature type="transmembrane region" description="Helical" evidence="2">
    <location>
        <begin position="515"/>
        <end position="540"/>
    </location>
</feature>
<keyword evidence="2" id="KW-0472">Membrane</keyword>
<protein>
    <submittedName>
        <fullName evidence="4">TRAP transporter permease</fullName>
    </submittedName>
</protein>
<feature type="transmembrane region" description="Helical" evidence="2">
    <location>
        <begin position="193"/>
        <end position="215"/>
    </location>
</feature>
<organism evidence="4 5">
    <name type="scientific">Vibrio qingdaonensis</name>
    <dbReference type="NCBI Taxonomy" id="2829491"/>
    <lineage>
        <taxon>Bacteria</taxon>
        <taxon>Pseudomonadati</taxon>
        <taxon>Pseudomonadota</taxon>
        <taxon>Gammaproteobacteria</taxon>
        <taxon>Vibrionales</taxon>
        <taxon>Vibrionaceae</taxon>
        <taxon>Vibrio</taxon>
    </lineage>
</organism>
<feature type="transmembrane region" description="Helical" evidence="2">
    <location>
        <begin position="546"/>
        <end position="570"/>
    </location>
</feature>
<feature type="transmembrane region" description="Helical" evidence="2">
    <location>
        <begin position="582"/>
        <end position="602"/>
    </location>
</feature>